<evidence type="ECO:0000313" key="2">
    <source>
        <dbReference type="EMBL" id="SLM35132.1"/>
    </source>
</evidence>
<organism evidence="2 3">
    <name type="scientific">Lasallia pustulata</name>
    <dbReference type="NCBI Taxonomy" id="136370"/>
    <lineage>
        <taxon>Eukaryota</taxon>
        <taxon>Fungi</taxon>
        <taxon>Dikarya</taxon>
        <taxon>Ascomycota</taxon>
        <taxon>Pezizomycotina</taxon>
        <taxon>Lecanoromycetes</taxon>
        <taxon>OSLEUM clade</taxon>
        <taxon>Umbilicariomycetidae</taxon>
        <taxon>Umbilicariales</taxon>
        <taxon>Umbilicariaceae</taxon>
        <taxon>Lasallia</taxon>
    </lineage>
</organism>
<protein>
    <submittedName>
        <fullName evidence="2">Uncharacterized protein</fullName>
    </submittedName>
</protein>
<feature type="region of interest" description="Disordered" evidence="1">
    <location>
        <begin position="315"/>
        <end position="336"/>
    </location>
</feature>
<reference evidence="3" key="1">
    <citation type="submission" date="2017-03" db="EMBL/GenBank/DDBJ databases">
        <authorList>
            <person name="Sharma R."/>
            <person name="Thines M."/>
        </authorList>
    </citation>
    <scope>NUCLEOTIDE SEQUENCE [LARGE SCALE GENOMIC DNA]</scope>
</reference>
<feature type="region of interest" description="Disordered" evidence="1">
    <location>
        <begin position="75"/>
        <end position="112"/>
    </location>
</feature>
<evidence type="ECO:0000313" key="3">
    <source>
        <dbReference type="Proteomes" id="UP000192927"/>
    </source>
</evidence>
<feature type="compositionally biased region" description="Polar residues" evidence="1">
    <location>
        <begin position="75"/>
        <end position="86"/>
    </location>
</feature>
<feature type="region of interest" description="Disordered" evidence="1">
    <location>
        <begin position="1"/>
        <end position="38"/>
    </location>
</feature>
<feature type="region of interest" description="Disordered" evidence="1">
    <location>
        <begin position="246"/>
        <end position="278"/>
    </location>
</feature>
<feature type="region of interest" description="Disordered" evidence="1">
    <location>
        <begin position="371"/>
        <end position="449"/>
    </location>
</feature>
<accession>A0A1W5CWI6</accession>
<proteinExistence type="predicted"/>
<name>A0A1W5CWI6_9LECA</name>
<evidence type="ECO:0000256" key="1">
    <source>
        <dbReference type="SAM" id="MobiDB-lite"/>
    </source>
</evidence>
<keyword evidence="3" id="KW-1185">Reference proteome</keyword>
<feature type="compositionally biased region" description="Acidic residues" evidence="1">
    <location>
        <begin position="413"/>
        <end position="422"/>
    </location>
</feature>
<feature type="compositionally biased region" description="Polar residues" evidence="1">
    <location>
        <begin position="371"/>
        <end position="384"/>
    </location>
</feature>
<sequence>MDPQAQRSMSLPIQGVTHQSALGSHSPLVPNKLPPKHEHLPVARVSERRTASLPGGTLTTPSGEVAPIIPEEQNLASDSQPLSGSTDIGFAITSGSNPKRRSKSADDLRDMNKEHRMSPIQWRRWRRRSDEIRRWRESSVEIPAIYASISPHLAEDVEEADMQAKHTLNLEQERENGEEAGNFDFGLLASTMNSQERIGIDERVITLEVKMMDLEYAISKLQGHTPGRPSLSEQTYSVGDNFQAPALQEDGTSLDPESLALTPPPKHSHSSIRESTASTASTFLHKQPNSYYLSEPSVFTSLRPPSTAITLRPAKTVDHQPASSQIAKEPGSSRSSTAVLTLEHYMTLTSLIRREQAARMRLEDQVTKLQKQVSDLQRTPSSSWMLGPLGSMDSIAYRPQTRPRRSRPSQESQETDTDDDGFQDVYETPAERSPVEFQALRAGEEGVAF</sequence>
<feature type="compositionally biased region" description="Basic and acidic residues" evidence="1">
    <location>
        <begin position="103"/>
        <end position="112"/>
    </location>
</feature>
<dbReference type="AlphaFoldDB" id="A0A1W5CWI6"/>
<feature type="compositionally biased region" description="Polar residues" evidence="1">
    <location>
        <begin position="321"/>
        <end position="336"/>
    </location>
</feature>
<feature type="compositionally biased region" description="Polar residues" evidence="1">
    <location>
        <begin position="1"/>
        <end position="23"/>
    </location>
</feature>
<dbReference type="Proteomes" id="UP000192927">
    <property type="component" value="Unassembled WGS sequence"/>
</dbReference>
<dbReference type="EMBL" id="FWEW01000555">
    <property type="protein sequence ID" value="SLM35132.1"/>
    <property type="molecule type" value="Genomic_DNA"/>
</dbReference>